<evidence type="ECO:0000313" key="2">
    <source>
        <dbReference type="EMBL" id="GAB17436.1"/>
    </source>
</evidence>
<name>H0QX85_9ACTN</name>
<dbReference type="GO" id="GO:0008703">
    <property type="term" value="F:5-amino-6-(5-phosphoribosylamino)uracil reductase activity"/>
    <property type="evidence" value="ECO:0007669"/>
    <property type="project" value="InterPro"/>
</dbReference>
<dbReference type="InterPro" id="IPR024072">
    <property type="entry name" value="DHFR-like_dom_sf"/>
</dbReference>
<comment type="caution">
    <text evidence="2">The sequence shown here is derived from an EMBL/GenBank/DDBJ whole genome shotgun (WGS) entry which is preliminary data.</text>
</comment>
<dbReference type="Gene3D" id="3.40.430.10">
    <property type="entry name" value="Dihydrofolate Reductase, subunit A"/>
    <property type="match status" value="1"/>
</dbReference>
<gene>
    <name evidence="2" type="ORF">GOEFS_032_00320</name>
</gene>
<keyword evidence="3" id="KW-1185">Reference proteome</keyword>
<proteinExistence type="predicted"/>
<dbReference type="eggNOG" id="COG0262">
    <property type="taxonomic scope" value="Bacteria"/>
</dbReference>
<organism evidence="2 3">
    <name type="scientific">Gordonia effusa NBRC 100432</name>
    <dbReference type="NCBI Taxonomy" id="1077974"/>
    <lineage>
        <taxon>Bacteria</taxon>
        <taxon>Bacillati</taxon>
        <taxon>Actinomycetota</taxon>
        <taxon>Actinomycetes</taxon>
        <taxon>Mycobacteriales</taxon>
        <taxon>Gordoniaceae</taxon>
        <taxon>Gordonia</taxon>
    </lineage>
</organism>
<accession>H0QX85</accession>
<evidence type="ECO:0000259" key="1">
    <source>
        <dbReference type="Pfam" id="PF01872"/>
    </source>
</evidence>
<evidence type="ECO:0000313" key="3">
    <source>
        <dbReference type="Proteomes" id="UP000035034"/>
    </source>
</evidence>
<dbReference type="EMBL" id="BAEH01000032">
    <property type="protein sequence ID" value="GAB17436.1"/>
    <property type="molecule type" value="Genomic_DNA"/>
</dbReference>
<dbReference type="Pfam" id="PF01872">
    <property type="entry name" value="RibD_C"/>
    <property type="match status" value="1"/>
</dbReference>
<dbReference type="InterPro" id="IPR002734">
    <property type="entry name" value="RibDG_C"/>
</dbReference>
<dbReference type="GO" id="GO:0009231">
    <property type="term" value="P:riboflavin biosynthetic process"/>
    <property type="evidence" value="ECO:0007669"/>
    <property type="project" value="InterPro"/>
</dbReference>
<sequence length="180" mass="19504">MSRKVSAHLFNSINGVVESPDQWQFDQFGAEEGELMGASIGGVTDVVIGHKLWDEWSQYWPGNDDPFANFINPVRKHVASSTLSGELDWNSVAIDGDPVEYVKALRENGSDGEISVAGGIDTVRSLFIGGAIDVLTLTTHPVVGVGRRLFDETVPITRLKLVDSTVTSLGNAVLTYSLRD</sequence>
<dbReference type="Proteomes" id="UP000035034">
    <property type="component" value="Unassembled WGS sequence"/>
</dbReference>
<dbReference type="OrthoDB" id="7342392at2"/>
<feature type="domain" description="Bacterial bifunctional deaminase-reductase C-terminal" evidence="1">
    <location>
        <begin position="95"/>
        <end position="168"/>
    </location>
</feature>
<dbReference type="AlphaFoldDB" id="H0QX85"/>
<dbReference type="STRING" id="1077974.GOEFS_032_00320"/>
<dbReference type="SUPFAM" id="SSF53597">
    <property type="entry name" value="Dihydrofolate reductase-like"/>
    <property type="match status" value="1"/>
</dbReference>
<dbReference type="RefSeq" id="WP_007316774.1">
    <property type="nucleotide sequence ID" value="NZ_BAEH01000032.1"/>
</dbReference>
<protein>
    <recommendedName>
        <fullName evidence="1">Bacterial bifunctional deaminase-reductase C-terminal domain-containing protein</fullName>
    </recommendedName>
</protein>
<reference evidence="2 3" key="1">
    <citation type="submission" date="2011-12" db="EMBL/GenBank/DDBJ databases">
        <title>Whole genome shotgun sequence of Gordonia effusa NBRC 100432.</title>
        <authorList>
            <person name="Yoshida I."/>
            <person name="Takarada H."/>
            <person name="Hosoyama A."/>
            <person name="Tsuchikane K."/>
            <person name="Katsumata H."/>
            <person name="Yamazaki S."/>
            <person name="Fujita N."/>
        </authorList>
    </citation>
    <scope>NUCLEOTIDE SEQUENCE [LARGE SCALE GENOMIC DNA]</scope>
    <source>
        <strain evidence="2 3">NBRC 100432</strain>
    </source>
</reference>